<name>R9PIM5_PSEHS</name>
<gene>
    <name evidence="1" type="ORF">PHSY_005533</name>
</gene>
<dbReference type="GeneID" id="24110811"/>
<dbReference type="eggNOG" id="ENOG502TGA9">
    <property type="taxonomic scope" value="Eukaryota"/>
</dbReference>
<protein>
    <submittedName>
        <fullName evidence="1">Uncharacterized protein</fullName>
    </submittedName>
</protein>
<accession>R9PIM5</accession>
<evidence type="ECO:0000313" key="2">
    <source>
        <dbReference type="Proteomes" id="UP000014071"/>
    </source>
</evidence>
<proteinExistence type="predicted"/>
<evidence type="ECO:0000313" key="1">
    <source>
        <dbReference type="EMBL" id="GAC97945.1"/>
    </source>
</evidence>
<dbReference type="OrthoDB" id="2551010at2759"/>
<dbReference type="RefSeq" id="XP_012191532.1">
    <property type="nucleotide sequence ID" value="XM_012336142.1"/>
</dbReference>
<dbReference type="EMBL" id="DF238814">
    <property type="protein sequence ID" value="GAC97945.1"/>
    <property type="molecule type" value="Genomic_DNA"/>
</dbReference>
<organism evidence="1 2">
    <name type="scientific">Pseudozyma hubeiensis (strain SY62)</name>
    <name type="common">Yeast</name>
    <dbReference type="NCBI Taxonomy" id="1305764"/>
    <lineage>
        <taxon>Eukaryota</taxon>
        <taxon>Fungi</taxon>
        <taxon>Dikarya</taxon>
        <taxon>Basidiomycota</taxon>
        <taxon>Ustilaginomycotina</taxon>
        <taxon>Ustilaginomycetes</taxon>
        <taxon>Ustilaginales</taxon>
        <taxon>Ustilaginaceae</taxon>
        <taxon>Pseudozyma</taxon>
    </lineage>
</organism>
<dbReference type="Proteomes" id="UP000014071">
    <property type="component" value="Unassembled WGS sequence"/>
</dbReference>
<sequence length="151" mass="16355">MSYTQLLSIQDLVRAQMATGGTKKQFIPILHAPGWHGQGRPVKVYAMPLDGTDYRQRGIRDYAGINGRQKIVILGTVLDPHIAVGPPVVDIYGVADATGVPKLHSELKKKASRDTQVHNLAEFLNLDNIAPGTAIIPRPVHAAVEHGITVL</sequence>
<dbReference type="HOGENOM" id="CLU_1732292_0_0_1"/>
<keyword evidence="2" id="KW-1185">Reference proteome</keyword>
<dbReference type="AlphaFoldDB" id="R9PIM5"/>
<reference evidence="2" key="1">
    <citation type="journal article" date="2013" name="Genome Announc.">
        <title>Draft genome sequence of the basidiomycetous yeast-like fungus Pseudozyma hubeiensis SY62, which produces an abundant amount of the biosurfactant mannosylerythritol lipids.</title>
        <authorList>
            <person name="Konishi M."/>
            <person name="Hatada Y."/>
            <person name="Horiuchi J."/>
        </authorList>
    </citation>
    <scope>NUCLEOTIDE SEQUENCE [LARGE SCALE GENOMIC DNA]</scope>
    <source>
        <strain evidence="2">SY62</strain>
    </source>
</reference>